<proteinExistence type="predicted"/>
<evidence type="ECO:0000313" key="2">
    <source>
        <dbReference type="EMBL" id="TEY60571.1"/>
    </source>
</evidence>
<evidence type="ECO:0000313" key="3">
    <source>
        <dbReference type="Proteomes" id="UP000297299"/>
    </source>
</evidence>
<dbReference type="AlphaFoldDB" id="A0A4Y8D0I0"/>
<accession>A0A4Y8D0I0</accession>
<comment type="caution">
    <text evidence="2">The sequence shown here is derived from an EMBL/GenBank/DDBJ whole genome shotgun (WGS) entry which is preliminary data.</text>
</comment>
<dbReference type="Proteomes" id="UP000297299">
    <property type="component" value="Unassembled WGS sequence"/>
</dbReference>
<name>A0A4Y8D0I0_9HELO</name>
<dbReference type="EMBL" id="PHWZ01000180">
    <property type="protein sequence ID" value="TEY60571.1"/>
    <property type="molecule type" value="Genomic_DNA"/>
</dbReference>
<sequence>MKCYYIQFTKIIKTYNITGRGPSSSNFPSSSTCSPAKTPRIPLVGRLRARTNNTWDILARSVFLTTSDSNRGPSPGLARGATTDNNDIVSRGGDSASASNVLDGQTSDGDTSGRISVKITTIVVLLDEDTVFRDAAERDAIVLDVVDSSGVAGDSLNTDSLDGLGDSRAEERYSVDGVVATSSYGSDGKTVAT</sequence>
<protein>
    <submittedName>
        <fullName evidence="2">Uncharacterized protein</fullName>
    </submittedName>
</protein>
<reference evidence="2 3" key="1">
    <citation type="submission" date="2017-11" db="EMBL/GenBank/DDBJ databases">
        <title>Comparative genomics of Botrytis spp.</title>
        <authorList>
            <person name="Valero-Jimenez C.A."/>
            <person name="Tapia P."/>
            <person name="Veloso J."/>
            <person name="Silva-Moreno E."/>
            <person name="Staats M."/>
            <person name="Valdes J.H."/>
            <person name="Van Kan J.A.L."/>
        </authorList>
    </citation>
    <scope>NUCLEOTIDE SEQUENCE [LARGE SCALE GENOMIC DNA]</scope>
    <source>
        <strain evidence="2 3">MUCL2830</strain>
    </source>
</reference>
<evidence type="ECO:0000256" key="1">
    <source>
        <dbReference type="SAM" id="MobiDB-lite"/>
    </source>
</evidence>
<feature type="region of interest" description="Disordered" evidence="1">
    <location>
        <begin position="69"/>
        <end position="110"/>
    </location>
</feature>
<keyword evidence="3" id="KW-1185">Reference proteome</keyword>
<feature type="compositionally biased region" description="Polar residues" evidence="1">
    <location>
        <begin position="96"/>
        <end position="110"/>
    </location>
</feature>
<gene>
    <name evidence="2" type="ORF">BOTCAL_0180g00060</name>
</gene>
<organism evidence="2 3">
    <name type="scientific">Botryotinia calthae</name>
    <dbReference type="NCBI Taxonomy" id="38488"/>
    <lineage>
        <taxon>Eukaryota</taxon>
        <taxon>Fungi</taxon>
        <taxon>Dikarya</taxon>
        <taxon>Ascomycota</taxon>
        <taxon>Pezizomycotina</taxon>
        <taxon>Leotiomycetes</taxon>
        <taxon>Helotiales</taxon>
        <taxon>Sclerotiniaceae</taxon>
        <taxon>Botryotinia</taxon>
    </lineage>
</organism>